<evidence type="ECO:0000313" key="10">
    <source>
        <dbReference type="Proteomes" id="UP000727407"/>
    </source>
</evidence>
<proteinExistence type="predicted"/>
<feature type="non-terminal residue" evidence="9">
    <location>
        <position position="241"/>
    </location>
</feature>
<evidence type="ECO:0000259" key="8">
    <source>
        <dbReference type="PROSITE" id="PS50835"/>
    </source>
</evidence>
<dbReference type="CDD" id="cd00099">
    <property type="entry name" value="IgV"/>
    <property type="match status" value="2"/>
</dbReference>
<evidence type="ECO:0000256" key="5">
    <source>
        <dbReference type="ARBA" id="ARBA00023136"/>
    </source>
</evidence>
<evidence type="ECO:0000313" key="9">
    <source>
        <dbReference type="EMBL" id="KAF5896183.1"/>
    </source>
</evidence>
<dbReference type="Proteomes" id="UP000727407">
    <property type="component" value="Unassembled WGS sequence"/>
</dbReference>
<dbReference type="PANTHER" id="PTHR19433:SF133">
    <property type="entry name" value="IMMUNE-TYPE RECEPTOR 5 PRECURSOR-RELATED"/>
    <property type="match status" value="1"/>
</dbReference>
<dbReference type="Pfam" id="PF07686">
    <property type="entry name" value="V-set"/>
    <property type="match status" value="2"/>
</dbReference>
<sequence>KSSELKQLHTKTVTFGQDVIMQCDISQVKNKRNLGLYRQSFGKLPQFIARWYGQKDSTLLEGFNDKRFSVTAKDQKFDLSINNVKEDDGGEYFCTELEGSNLKFTSGTRLQFEGTNFDIKDLHVKTVKRGEAVTMECNISEGRNRYSVAWYRKSFGKVPQFLVRPYKGNQSYVFVDGFTDSRFSVTVEDQKFDLNINGIREDDGGEYFCGYVEGSTVKFTSGTRLQFEGASSSNHQTPTNQ</sequence>
<dbReference type="PANTHER" id="PTHR19433">
    <property type="entry name" value="T-CELL RECEPTOR ALPHA CHAIN V REGION-RELATED"/>
    <property type="match status" value="1"/>
</dbReference>
<dbReference type="InterPro" id="IPR052051">
    <property type="entry name" value="TCR_complex_component"/>
</dbReference>
<dbReference type="EMBL" id="QNUK01000287">
    <property type="protein sequence ID" value="KAF5896183.1"/>
    <property type="molecule type" value="Genomic_DNA"/>
</dbReference>
<dbReference type="GO" id="GO:0005886">
    <property type="term" value="C:plasma membrane"/>
    <property type="evidence" value="ECO:0007669"/>
    <property type="project" value="UniProtKB-SubCell"/>
</dbReference>
<keyword evidence="7" id="KW-0325">Glycoprotein</keyword>
<name>A0A8J4TXB6_CLAMG</name>
<dbReference type="GO" id="GO:0009617">
    <property type="term" value="P:response to bacterium"/>
    <property type="evidence" value="ECO:0007669"/>
    <property type="project" value="TreeGrafter"/>
</dbReference>
<evidence type="ECO:0000256" key="1">
    <source>
        <dbReference type="ARBA" id="ARBA00004236"/>
    </source>
</evidence>
<evidence type="ECO:0000256" key="4">
    <source>
        <dbReference type="ARBA" id="ARBA00022859"/>
    </source>
</evidence>
<keyword evidence="5" id="KW-0472">Membrane</keyword>
<reference evidence="9" key="1">
    <citation type="submission" date="2020-07" db="EMBL/GenBank/DDBJ databases">
        <title>Clarias magur genome sequencing, assembly and annotation.</title>
        <authorList>
            <person name="Kushwaha B."/>
            <person name="Kumar R."/>
            <person name="Das P."/>
            <person name="Joshi C.G."/>
            <person name="Kumar D."/>
            <person name="Nagpure N.S."/>
            <person name="Pandey M."/>
            <person name="Agarwal S."/>
            <person name="Srivastava S."/>
            <person name="Singh M."/>
            <person name="Sahoo L."/>
            <person name="Jayasankar P."/>
            <person name="Meher P.K."/>
            <person name="Koringa P.G."/>
            <person name="Iquebal M.A."/>
            <person name="Das S.P."/>
            <person name="Bit A."/>
            <person name="Patnaik S."/>
            <person name="Patel N."/>
            <person name="Shah T.M."/>
            <person name="Hinsu A."/>
            <person name="Jena J.K."/>
        </authorList>
    </citation>
    <scope>NUCLEOTIDE SEQUENCE</scope>
    <source>
        <strain evidence="9">CIFAMagur01</strain>
        <tissue evidence="9">Testis</tissue>
    </source>
</reference>
<feature type="domain" description="Ig-like" evidence="8">
    <location>
        <begin position="1"/>
        <end position="95"/>
    </location>
</feature>
<dbReference type="SUPFAM" id="SSF48726">
    <property type="entry name" value="Immunoglobulin"/>
    <property type="match status" value="2"/>
</dbReference>
<dbReference type="SMART" id="SM00409">
    <property type="entry name" value="IG"/>
    <property type="match status" value="2"/>
</dbReference>
<keyword evidence="3" id="KW-0732">Signal</keyword>
<evidence type="ECO:0000256" key="2">
    <source>
        <dbReference type="ARBA" id="ARBA00022475"/>
    </source>
</evidence>
<evidence type="ECO:0000256" key="6">
    <source>
        <dbReference type="ARBA" id="ARBA00023157"/>
    </source>
</evidence>
<keyword evidence="2" id="KW-1003">Cell membrane</keyword>
<comment type="caution">
    <text evidence="9">The sequence shown here is derived from an EMBL/GenBank/DDBJ whole genome shotgun (WGS) entry which is preliminary data.</text>
</comment>
<dbReference type="GO" id="GO:0002376">
    <property type="term" value="P:immune system process"/>
    <property type="evidence" value="ECO:0007669"/>
    <property type="project" value="UniProtKB-KW"/>
</dbReference>
<dbReference type="OrthoDB" id="10006996at2759"/>
<keyword evidence="9" id="KW-0675">Receptor</keyword>
<feature type="domain" description="Ig-like" evidence="8">
    <location>
        <begin position="127"/>
        <end position="209"/>
    </location>
</feature>
<protein>
    <submittedName>
        <fullName evidence="9">Putative immune-type receptor 7</fullName>
    </submittedName>
</protein>
<dbReference type="InterPro" id="IPR007110">
    <property type="entry name" value="Ig-like_dom"/>
</dbReference>
<keyword evidence="4" id="KW-0391">Immunity</keyword>
<gene>
    <name evidence="9" type="primary">nitr6</name>
    <name evidence="9" type="ORF">DAT39_014107</name>
</gene>
<dbReference type="InterPro" id="IPR013783">
    <property type="entry name" value="Ig-like_fold"/>
</dbReference>
<feature type="non-terminal residue" evidence="9">
    <location>
        <position position="1"/>
    </location>
</feature>
<dbReference type="AlphaFoldDB" id="A0A8J4TXB6"/>
<organism evidence="9 10">
    <name type="scientific">Clarias magur</name>
    <name type="common">Asian catfish</name>
    <name type="synonym">Macropteronotus magur</name>
    <dbReference type="NCBI Taxonomy" id="1594786"/>
    <lineage>
        <taxon>Eukaryota</taxon>
        <taxon>Metazoa</taxon>
        <taxon>Chordata</taxon>
        <taxon>Craniata</taxon>
        <taxon>Vertebrata</taxon>
        <taxon>Euteleostomi</taxon>
        <taxon>Actinopterygii</taxon>
        <taxon>Neopterygii</taxon>
        <taxon>Teleostei</taxon>
        <taxon>Ostariophysi</taxon>
        <taxon>Siluriformes</taxon>
        <taxon>Clariidae</taxon>
        <taxon>Clarias</taxon>
    </lineage>
</organism>
<dbReference type="Gene3D" id="2.60.40.10">
    <property type="entry name" value="Immunoglobulins"/>
    <property type="match status" value="2"/>
</dbReference>
<keyword evidence="6" id="KW-1015">Disulfide bond</keyword>
<evidence type="ECO:0000256" key="7">
    <source>
        <dbReference type="ARBA" id="ARBA00023180"/>
    </source>
</evidence>
<dbReference type="InterPro" id="IPR013106">
    <property type="entry name" value="Ig_V-set"/>
</dbReference>
<dbReference type="InterPro" id="IPR003599">
    <property type="entry name" value="Ig_sub"/>
</dbReference>
<dbReference type="InterPro" id="IPR036179">
    <property type="entry name" value="Ig-like_dom_sf"/>
</dbReference>
<comment type="subcellular location">
    <subcellularLocation>
        <location evidence="1">Cell membrane</location>
    </subcellularLocation>
</comment>
<accession>A0A8J4TXB6</accession>
<keyword evidence="10" id="KW-1185">Reference proteome</keyword>
<dbReference type="PROSITE" id="PS50835">
    <property type="entry name" value="IG_LIKE"/>
    <property type="match status" value="2"/>
</dbReference>
<dbReference type="SMART" id="SM00406">
    <property type="entry name" value="IGv"/>
    <property type="match status" value="2"/>
</dbReference>
<evidence type="ECO:0000256" key="3">
    <source>
        <dbReference type="ARBA" id="ARBA00022729"/>
    </source>
</evidence>